<organism evidence="5 6">
    <name type="scientific">Coprinopsis cinerea (strain Okayama-7 / 130 / ATCC MYA-4618 / FGSC 9003)</name>
    <name type="common">Inky cap fungus</name>
    <name type="synonym">Hormographiella aspergillata</name>
    <dbReference type="NCBI Taxonomy" id="240176"/>
    <lineage>
        <taxon>Eukaryota</taxon>
        <taxon>Fungi</taxon>
        <taxon>Dikarya</taxon>
        <taxon>Basidiomycota</taxon>
        <taxon>Agaricomycotina</taxon>
        <taxon>Agaricomycetes</taxon>
        <taxon>Agaricomycetidae</taxon>
        <taxon>Agaricales</taxon>
        <taxon>Agaricineae</taxon>
        <taxon>Psathyrellaceae</taxon>
        <taxon>Coprinopsis</taxon>
    </lineage>
</organism>
<keyword evidence="1" id="KW-0343">GTPase activation</keyword>
<evidence type="ECO:0000256" key="2">
    <source>
        <dbReference type="SAM" id="MobiDB-lite"/>
    </source>
</evidence>
<dbReference type="InterPro" id="IPR001849">
    <property type="entry name" value="PH_domain"/>
</dbReference>
<feature type="compositionally biased region" description="Polar residues" evidence="2">
    <location>
        <begin position="564"/>
        <end position="573"/>
    </location>
</feature>
<feature type="region of interest" description="Disordered" evidence="2">
    <location>
        <begin position="1889"/>
        <end position="1983"/>
    </location>
</feature>
<dbReference type="Gene3D" id="1.10.555.10">
    <property type="entry name" value="Rho GTPase activation protein"/>
    <property type="match status" value="1"/>
</dbReference>
<dbReference type="GO" id="GO:0005096">
    <property type="term" value="F:GTPase activator activity"/>
    <property type="evidence" value="ECO:0007669"/>
    <property type="project" value="UniProtKB-KW"/>
</dbReference>
<dbReference type="InterPro" id="IPR008936">
    <property type="entry name" value="Rho_GTPase_activation_prot"/>
</dbReference>
<feature type="region of interest" description="Disordered" evidence="2">
    <location>
        <begin position="220"/>
        <end position="261"/>
    </location>
</feature>
<dbReference type="HOGENOM" id="CLU_001922_0_0_1"/>
<dbReference type="KEGG" id="cci:CC1G_06014"/>
<feature type="compositionally biased region" description="Basic and acidic residues" evidence="2">
    <location>
        <begin position="1490"/>
        <end position="1520"/>
    </location>
</feature>
<evidence type="ECO:0000259" key="4">
    <source>
        <dbReference type="PROSITE" id="PS50238"/>
    </source>
</evidence>
<dbReference type="GO" id="GO:0005737">
    <property type="term" value="C:cytoplasm"/>
    <property type="evidence" value="ECO:0007669"/>
    <property type="project" value="TreeGrafter"/>
</dbReference>
<dbReference type="Pfam" id="PF00620">
    <property type="entry name" value="RhoGAP"/>
    <property type="match status" value="1"/>
</dbReference>
<feature type="region of interest" description="Disordered" evidence="2">
    <location>
        <begin position="1487"/>
        <end position="1551"/>
    </location>
</feature>
<feature type="compositionally biased region" description="Low complexity" evidence="2">
    <location>
        <begin position="1529"/>
        <end position="1544"/>
    </location>
</feature>
<dbReference type="SUPFAM" id="SSF48366">
    <property type="entry name" value="Ras GEF"/>
    <property type="match status" value="2"/>
</dbReference>
<feature type="region of interest" description="Disordered" evidence="2">
    <location>
        <begin position="552"/>
        <end position="596"/>
    </location>
</feature>
<dbReference type="InParanoid" id="A8N4N6"/>
<evidence type="ECO:0000313" key="5">
    <source>
        <dbReference type="EMBL" id="EAU92027.2"/>
    </source>
</evidence>
<feature type="compositionally biased region" description="Polar residues" evidence="2">
    <location>
        <begin position="915"/>
        <end position="934"/>
    </location>
</feature>
<feature type="region of interest" description="Disordered" evidence="2">
    <location>
        <begin position="1143"/>
        <end position="1163"/>
    </location>
</feature>
<dbReference type="PROSITE" id="PS50238">
    <property type="entry name" value="RHOGAP"/>
    <property type="match status" value="1"/>
</dbReference>
<feature type="compositionally biased region" description="Basic and acidic residues" evidence="2">
    <location>
        <begin position="149"/>
        <end position="160"/>
    </location>
</feature>
<dbReference type="OrthoDB" id="79452at2759"/>
<sequence length="1983" mass="220323">MKASFQDRVAEYRARTDSGASAVSSSNACSSSPVHGGRHPFPSLAGSPPSSSPPIALRNGPAPRSSTLPPLSVSVSTPVLEDNNSGKNLTPTHVHTRSHSFTPKLPSKLAGTPTYPSSPRLPPSASSSNTPMNHRSTTLLSPPAIIEPQPEKKSDPDPRRSSQILVHSGLINKLTDVPPNLNSPNANLQLSKGWKPYKMELKGSKLYFFKPPSDRNNAIKDLFPTGLVPPSEEEDDEPILEVEKPKDEPPPSAGGAGRRKRAFWGRRTHPDLVSDDRGEIVKGTFEALVHEAAFGTTFDLAGDQTRWKDFASSILLALPNVIDRATFETELLRCCSYLISGAEDDTREAERTRVGWIANEYLRHHGKPVDGTAWDEWKKETIPGVDISAESTNSSSGMPTSASTQAIYPSSPPNPASPEFTTFSPRPDNAASRMIPLLDALNPGLHRTYEHPSVVSPTSQIPWNVLQEEGLTRDILVQLDPLFLARSLTLFHRSVLEQSPENLTAEFLLPDSDHAKQSPSIPLAMFFGTEDQPHWLTKLLLVQIFSTDTHGPNPGYTSPIIPHQTPQQLQSPGRRSEDRSRQPAPPPSSTSRTHTRSEIISVWAKVGELCRRTGDECSWRAIAAALCSRPVARLDKAWRRVEPQALGIVESWSYPSSDGKVLTVNDPQVTPWGGDLKTQLAAELGKAKGDSGADQMMTVSAFHSTKALFEKFRAAFVLCPRNIVVPEEEVNDDVRRMVSFWKDVAEGGRTSGLAIKFQRVEQFLSLSLAAESRRKGLFEPFFWQKQAQPQGPHAALIPLLFPEPLPTQSLIDRIHLVRSRVESDAMEMQQYLRNSPGNHPLQRLDFNPDFTKRLIFGQAGPVISVNNGELLLMVQGGGPESRPPSRAPSRPTSSAHDNASPEKAVSRTPSIRVKPSTSHDLNRKTSVARRSSLPSVSHRQNYVISETSSEPPLRVIVQAGTLDNLVNVLVHGLGHISVSVADDNGEMTLLEGKSRELVVDRAEFSTIWWNVFRSFVTPFVFFELLRKLYITSQPGGASPAVGEYIHVATRRNEVLTTIKEWLTVGGGAQDVLDDAQLYSSVQSFLSGPSDHSVHKAENFDDPTVRQVWNGLEENHKILKACFSSQTMRPTLSRLHNQKRIPGVNAGRTKHTAPREPPDFDRMDPEDFVDNLDGMAYAAFNNVTEEDLYITADLLEVQTSDKTGWFTSREPSTIEEITEIQSIYGHLQEVETSSLISELSQEALYRQLPPGIRSCIRAFGIIRKWLISKIVAPRLGLRARQARMELLVQAVEVARLRNAERAQSGPAIIQPCVRSFVESVVTSAILSIESRMHHRSWQSVAHNRGTQCDSIASLLLRPFVQSTSSTDCLTVDIGWLLERMLEVIASPDVLDSSSAEGQTLINFDKRRHLCNLINKSWSLPAARKHQQSDEANRRGFERLNNIEKEVIQLQFDHRYIRDEASREATQAAANGPPSSKKAIRPFHKTVAQQLEKNRRDKTLRSRLQREKMMEQTRTERRDDLLNRAMKSPRGKSGSLSVSSSSQSQNKQHRNKKSMSAFLNFMRPISSAFGADFSPIGGSSGPSVKKTPEELDFTPSGKPALVLSILDARAAQFINNERSYMFQLETEDGGHYLLQSYSKKEMNKWLETIAKVTQSVAQRRLTYIGSSPKPQIADHIHDRPITASRDPHAVFGVELEALLSREAMGGEVPPGTIPRVIHECLSEVESRGLTEVGIYRIAGAALEIGALKEAYNRGESPIKESTDIHAVCDIIKSWFRVLPEPIFPAASYYEVMQAMRIENLDERLLAIRNAVQGLPQANFDLLRRVAEHLDRVTDYEEHNHMTADALAIVFSPNLLRAPQNNFAMILNNMGLSHRLVKAFITHFHAIFDETDGDGEVHSDDEYDAPIPEEDEEGLEDEEGYDHRQGGDDDGYTDNEVDDQGRQFYDTSMTSSDYHAESSQHHHRHQAPALHPQFSSSSSFNPTGNY</sequence>
<dbReference type="InterPro" id="IPR036964">
    <property type="entry name" value="RASGEF_cat_dom_sf"/>
</dbReference>
<dbReference type="InterPro" id="IPR023578">
    <property type="entry name" value="Ras_GEF_dom_sf"/>
</dbReference>
<dbReference type="SMART" id="SM00324">
    <property type="entry name" value="RhoGAP"/>
    <property type="match status" value="1"/>
</dbReference>
<dbReference type="GO" id="GO:0007264">
    <property type="term" value="P:small GTPase-mediated signal transduction"/>
    <property type="evidence" value="ECO:0007669"/>
    <property type="project" value="InterPro"/>
</dbReference>
<evidence type="ECO:0000313" key="6">
    <source>
        <dbReference type="Proteomes" id="UP000001861"/>
    </source>
</evidence>
<dbReference type="PANTHER" id="PTHR23176:SF129">
    <property type="entry name" value="RHO GTPASE ACTIVATING PROTEIN AT 16F, ISOFORM E-RELATED"/>
    <property type="match status" value="1"/>
</dbReference>
<dbReference type="InterPro" id="IPR001895">
    <property type="entry name" value="RASGEF_cat_dom"/>
</dbReference>
<keyword evidence="6" id="KW-1185">Reference proteome</keyword>
<dbReference type="CDD" id="cd00159">
    <property type="entry name" value="RhoGAP"/>
    <property type="match status" value="1"/>
</dbReference>
<dbReference type="VEuPathDB" id="FungiDB:CC1G_06014"/>
<dbReference type="GO" id="GO:0005085">
    <property type="term" value="F:guanyl-nucleotide exchange factor activity"/>
    <property type="evidence" value="ECO:0007669"/>
    <property type="project" value="InterPro"/>
</dbReference>
<feature type="compositionally biased region" description="Acidic residues" evidence="2">
    <location>
        <begin position="1898"/>
        <end position="1917"/>
    </location>
</feature>
<feature type="region of interest" description="Disordered" evidence="2">
    <location>
        <begin position="386"/>
        <end position="418"/>
    </location>
</feature>
<reference evidence="5 6" key="1">
    <citation type="journal article" date="2010" name="Proc. Natl. Acad. Sci. U.S.A.">
        <title>Insights into evolution of multicellular fungi from the assembled chromosomes of the mushroom Coprinopsis cinerea (Coprinus cinereus).</title>
        <authorList>
            <person name="Stajich J.E."/>
            <person name="Wilke S.K."/>
            <person name="Ahren D."/>
            <person name="Au C.H."/>
            <person name="Birren B.W."/>
            <person name="Borodovsky M."/>
            <person name="Burns C."/>
            <person name="Canback B."/>
            <person name="Casselton L.A."/>
            <person name="Cheng C.K."/>
            <person name="Deng J."/>
            <person name="Dietrich F.S."/>
            <person name="Fargo D.C."/>
            <person name="Farman M.L."/>
            <person name="Gathman A.C."/>
            <person name="Goldberg J."/>
            <person name="Guigo R."/>
            <person name="Hoegger P.J."/>
            <person name="Hooker J.B."/>
            <person name="Huggins A."/>
            <person name="James T.Y."/>
            <person name="Kamada T."/>
            <person name="Kilaru S."/>
            <person name="Kodira C."/>
            <person name="Kues U."/>
            <person name="Kupfer D."/>
            <person name="Kwan H.S."/>
            <person name="Lomsadze A."/>
            <person name="Li W."/>
            <person name="Lilly W.W."/>
            <person name="Ma L.J."/>
            <person name="Mackey A.J."/>
            <person name="Manning G."/>
            <person name="Martin F."/>
            <person name="Muraguchi H."/>
            <person name="Natvig D.O."/>
            <person name="Palmerini H."/>
            <person name="Ramesh M.A."/>
            <person name="Rehmeyer C.J."/>
            <person name="Roe B.A."/>
            <person name="Shenoy N."/>
            <person name="Stanke M."/>
            <person name="Ter-Hovhannisyan V."/>
            <person name="Tunlid A."/>
            <person name="Velagapudi R."/>
            <person name="Vision T.J."/>
            <person name="Zeng Q."/>
            <person name="Zolan M.E."/>
            <person name="Pukkila P.J."/>
        </authorList>
    </citation>
    <scope>NUCLEOTIDE SEQUENCE [LARGE SCALE GENOMIC DNA]</scope>
    <source>
        <strain evidence="6">Okayama-7 / 130 / ATCC MYA-4618 / FGSC 9003</strain>
    </source>
</reference>
<dbReference type="InterPro" id="IPR000198">
    <property type="entry name" value="RhoGAP_dom"/>
</dbReference>
<comment type="caution">
    <text evidence="5">The sequence shown here is derived from an EMBL/GenBank/DDBJ whole genome shotgun (WGS) entry which is preliminary data.</text>
</comment>
<dbReference type="InterPro" id="IPR011993">
    <property type="entry name" value="PH-like_dom_sf"/>
</dbReference>
<feature type="compositionally biased region" description="Low complexity" evidence="2">
    <location>
        <begin position="65"/>
        <end position="80"/>
    </location>
</feature>
<gene>
    <name evidence="5" type="ORF">CC1G_06014</name>
</gene>
<dbReference type="Gene3D" id="1.10.840.10">
    <property type="entry name" value="Ras guanine-nucleotide exchange factors catalytic domain"/>
    <property type="match status" value="1"/>
</dbReference>
<evidence type="ECO:0000256" key="1">
    <source>
        <dbReference type="ARBA" id="ARBA00022468"/>
    </source>
</evidence>
<dbReference type="SMART" id="SM00233">
    <property type="entry name" value="PH"/>
    <property type="match status" value="2"/>
</dbReference>
<dbReference type="SMART" id="SM00147">
    <property type="entry name" value="RasGEF"/>
    <property type="match status" value="1"/>
</dbReference>
<feature type="compositionally biased region" description="Polar residues" evidence="2">
    <location>
        <begin position="129"/>
        <end position="140"/>
    </location>
</feature>
<dbReference type="OMA" id="KGWKPFK"/>
<feature type="domain" description="Rho-GAP" evidence="4">
    <location>
        <begin position="1691"/>
        <end position="1885"/>
    </location>
</feature>
<dbReference type="SUPFAM" id="SSF50729">
    <property type="entry name" value="PH domain-like"/>
    <property type="match status" value="1"/>
</dbReference>
<dbReference type="STRING" id="240176.A8N4N6"/>
<feature type="region of interest" description="Disordered" evidence="2">
    <location>
        <begin position="874"/>
        <end position="934"/>
    </location>
</feature>
<feature type="compositionally biased region" description="Acidic residues" evidence="2">
    <location>
        <begin position="1925"/>
        <end position="1935"/>
    </location>
</feature>
<evidence type="ECO:0000259" key="3">
    <source>
        <dbReference type="PROSITE" id="PS50003"/>
    </source>
</evidence>
<dbReference type="RefSeq" id="XP_001829805.2">
    <property type="nucleotide sequence ID" value="XM_001829753.2"/>
</dbReference>
<feature type="compositionally biased region" description="Polar residues" evidence="2">
    <location>
        <begin position="389"/>
        <end position="408"/>
    </location>
</feature>
<dbReference type="SUPFAM" id="SSF48350">
    <property type="entry name" value="GTPase activation domain, GAP"/>
    <property type="match status" value="1"/>
</dbReference>
<accession>A8N4N6</accession>
<feature type="compositionally biased region" description="Polar residues" evidence="2">
    <location>
        <begin position="1970"/>
        <end position="1983"/>
    </location>
</feature>
<feature type="region of interest" description="Disordered" evidence="2">
    <location>
        <begin position="1"/>
        <end position="161"/>
    </location>
</feature>
<dbReference type="PANTHER" id="PTHR23176">
    <property type="entry name" value="RHO/RAC/CDC GTPASE-ACTIVATING PROTEIN"/>
    <property type="match status" value="1"/>
</dbReference>
<feature type="region of interest" description="Disordered" evidence="2">
    <location>
        <begin position="1461"/>
        <end position="1480"/>
    </location>
</feature>
<feature type="compositionally biased region" description="Low complexity" evidence="2">
    <location>
        <begin position="18"/>
        <end position="32"/>
    </location>
</feature>
<feature type="compositionally biased region" description="Polar residues" evidence="2">
    <location>
        <begin position="82"/>
        <end position="93"/>
    </location>
</feature>
<name>A8N4N6_COPC7</name>
<dbReference type="PROSITE" id="PS50003">
    <property type="entry name" value="PH_DOMAIN"/>
    <property type="match status" value="1"/>
</dbReference>
<dbReference type="GeneID" id="6006242"/>
<dbReference type="Proteomes" id="UP000001861">
    <property type="component" value="Unassembled WGS sequence"/>
</dbReference>
<feature type="compositionally biased region" description="Acidic residues" evidence="2">
    <location>
        <begin position="231"/>
        <end position="240"/>
    </location>
</feature>
<feature type="compositionally biased region" description="Basic and acidic residues" evidence="2">
    <location>
        <begin position="1152"/>
        <end position="1163"/>
    </location>
</feature>
<dbReference type="Pfam" id="PF00617">
    <property type="entry name" value="RasGEF"/>
    <property type="match status" value="1"/>
</dbReference>
<protein>
    <submittedName>
        <fullName evidence="5">Rho GTPase activating protein 22</fullName>
    </submittedName>
</protein>
<dbReference type="Gene3D" id="2.30.29.30">
    <property type="entry name" value="Pleckstrin-homology domain (PH domain)/Phosphotyrosine-binding domain (PTB)"/>
    <property type="match status" value="1"/>
</dbReference>
<feature type="domain" description="PH" evidence="3">
    <location>
        <begin position="1618"/>
        <end position="1652"/>
    </location>
</feature>
<proteinExistence type="predicted"/>
<dbReference type="eggNOG" id="KOG1450">
    <property type="taxonomic scope" value="Eukaryota"/>
</dbReference>
<dbReference type="InterPro" id="IPR050729">
    <property type="entry name" value="Rho-GAP"/>
</dbReference>
<dbReference type="EMBL" id="AACS02000003">
    <property type="protein sequence ID" value="EAU92027.2"/>
    <property type="molecule type" value="Genomic_DNA"/>
</dbReference>